<protein>
    <submittedName>
        <fullName evidence="2">Uncharacterized protein</fullName>
    </submittedName>
</protein>
<accession>A0A1D1YV78</accession>
<dbReference type="EMBL" id="GDJX01009436">
    <property type="protein sequence ID" value="JAT58500.1"/>
    <property type="molecule type" value="Transcribed_RNA"/>
</dbReference>
<dbReference type="PANTHER" id="PTHR35286">
    <property type="entry name" value="EXPRESSED PROTEIN"/>
    <property type="match status" value="1"/>
</dbReference>
<reference evidence="2" key="1">
    <citation type="submission" date="2015-07" db="EMBL/GenBank/DDBJ databases">
        <title>Transcriptome Assembly of Anthurium amnicola.</title>
        <authorList>
            <person name="Suzuki J."/>
        </authorList>
    </citation>
    <scope>NUCLEOTIDE SEQUENCE</scope>
</reference>
<gene>
    <name evidence="2" type="ORF">g.120824</name>
    <name evidence="3" type="ORF">g.120827</name>
</gene>
<dbReference type="EMBL" id="GDJX01004200">
    <property type="protein sequence ID" value="JAT63736.1"/>
    <property type="molecule type" value="Transcribed_RNA"/>
</dbReference>
<evidence type="ECO:0000313" key="2">
    <source>
        <dbReference type="EMBL" id="JAT58500.1"/>
    </source>
</evidence>
<evidence type="ECO:0000256" key="1">
    <source>
        <dbReference type="SAM" id="MobiDB-lite"/>
    </source>
</evidence>
<proteinExistence type="predicted"/>
<evidence type="ECO:0000313" key="3">
    <source>
        <dbReference type="EMBL" id="JAT63736.1"/>
    </source>
</evidence>
<dbReference type="AlphaFoldDB" id="A0A1D1YV78"/>
<dbReference type="PANTHER" id="PTHR35286:SF1">
    <property type="entry name" value="EXPRESSED PROTEIN"/>
    <property type="match status" value="1"/>
</dbReference>
<feature type="region of interest" description="Disordered" evidence="1">
    <location>
        <begin position="159"/>
        <end position="217"/>
    </location>
</feature>
<feature type="region of interest" description="Disordered" evidence="1">
    <location>
        <begin position="54"/>
        <end position="75"/>
    </location>
</feature>
<name>A0A1D1YV78_9ARAE</name>
<sequence>MASFNNGCYPGSPSFDNLLLQSLMGRLQLRPPYLGTNSFLAQSLDEFLLQDESLSADDADESPRGGGRERSRLAGEEARLEKEIIRIVRSGAALEALKPNSGQSVAIGEHNICVGYHEEPGSEYRIWEWHGHIMLFDEENGYSPEYIYGNYFERLPLSAGPKEGSGGGGSGEDDEGKKEKGSGNPGLRDLIGEEKDSVANKVGRVLHRNSLGAGSAK</sequence>
<organism evidence="2">
    <name type="scientific">Anthurium amnicola</name>
    <dbReference type="NCBI Taxonomy" id="1678845"/>
    <lineage>
        <taxon>Eukaryota</taxon>
        <taxon>Viridiplantae</taxon>
        <taxon>Streptophyta</taxon>
        <taxon>Embryophyta</taxon>
        <taxon>Tracheophyta</taxon>
        <taxon>Spermatophyta</taxon>
        <taxon>Magnoliopsida</taxon>
        <taxon>Liliopsida</taxon>
        <taxon>Araceae</taxon>
        <taxon>Pothoideae</taxon>
        <taxon>Potheae</taxon>
        <taxon>Anthurium</taxon>
    </lineage>
</organism>
<feature type="compositionally biased region" description="Basic and acidic residues" evidence="1">
    <location>
        <begin position="61"/>
        <end position="75"/>
    </location>
</feature>